<dbReference type="Proteomes" id="UP000199251">
    <property type="component" value="Unassembled WGS sequence"/>
</dbReference>
<dbReference type="GO" id="GO:0006637">
    <property type="term" value="P:acyl-CoA metabolic process"/>
    <property type="evidence" value="ECO:0007669"/>
    <property type="project" value="InterPro"/>
</dbReference>
<proteinExistence type="inferred from homology"/>
<dbReference type="PANTHER" id="PTHR11066:SF34">
    <property type="entry name" value="ACYL-COENZYME A THIOESTERASE 8"/>
    <property type="match status" value="1"/>
</dbReference>
<organism evidence="5 6">
    <name type="scientific">Mycobacterium lentiflavum</name>
    <dbReference type="NCBI Taxonomy" id="141349"/>
    <lineage>
        <taxon>Bacteria</taxon>
        <taxon>Bacillati</taxon>
        <taxon>Actinomycetota</taxon>
        <taxon>Actinomycetes</taxon>
        <taxon>Mycobacteriales</taxon>
        <taxon>Mycobacteriaceae</taxon>
        <taxon>Mycobacterium</taxon>
        <taxon>Mycobacterium simiae complex</taxon>
    </lineage>
</organism>
<keyword evidence="2" id="KW-0378">Hydrolase</keyword>
<dbReference type="PANTHER" id="PTHR11066">
    <property type="entry name" value="ACYL-COA THIOESTERASE"/>
    <property type="match status" value="1"/>
</dbReference>
<dbReference type="InterPro" id="IPR003703">
    <property type="entry name" value="Acyl_CoA_thio"/>
</dbReference>
<gene>
    <name evidence="5" type="ORF">BN1232_03891</name>
</gene>
<dbReference type="Pfam" id="PF20789">
    <property type="entry name" value="4HBT_3C"/>
    <property type="match status" value="1"/>
</dbReference>
<feature type="domain" description="Acyl-CoA thioesterase-like C-terminal" evidence="4">
    <location>
        <begin position="180"/>
        <end position="307"/>
    </location>
</feature>
<reference evidence="5 6" key="1">
    <citation type="submission" date="2015-03" db="EMBL/GenBank/DDBJ databases">
        <authorList>
            <person name="Urmite Genomes"/>
        </authorList>
    </citation>
    <scope>NUCLEOTIDE SEQUENCE [LARGE SCALE GENOMIC DNA]</scope>
    <source>
        <strain evidence="5 6">CSUR P1491</strain>
    </source>
</reference>
<dbReference type="SUPFAM" id="SSF54637">
    <property type="entry name" value="Thioesterase/thiol ester dehydrase-isomerase"/>
    <property type="match status" value="2"/>
</dbReference>
<evidence type="ECO:0000256" key="1">
    <source>
        <dbReference type="ARBA" id="ARBA00006538"/>
    </source>
</evidence>
<dbReference type="Gene3D" id="2.40.160.210">
    <property type="entry name" value="Acyl-CoA thioesterase, double hotdog domain"/>
    <property type="match status" value="1"/>
</dbReference>
<dbReference type="InterPro" id="IPR049450">
    <property type="entry name" value="ACOT8-like_C"/>
</dbReference>
<dbReference type="InterPro" id="IPR042171">
    <property type="entry name" value="Acyl-CoA_hotdog"/>
</dbReference>
<accession>A0A0E4GZ11</accession>
<dbReference type="GO" id="GO:0009062">
    <property type="term" value="P:fatty acid catabolic process"/>
    <property type="evidence" value="ECO:0007669"/>
    <property type="project" value="TreeGrafter"/>
</dbReference>
<dbReference type="InterPro" id="IPR029069">
    <property type="entry name" value="HotDog_dom_sf"/>
</dbReference>
<dbReference type="CDD" id="cd03444">
    <property type="entry name" value="Thioesterase_II_repeat1"/>
    <property type="match status" value="1"/>
</dbReference>
<name>A0A0E4GZ11_MYCLN</name>
<dbReference type="EMBL" id="CTEE01000001">
    <property type="protein sequence ID" value="CQD17426.1"/>
    <property type="molecule type" value="Genomic_DNA"/>
</dbReference>
<sequence length="325" mass="36181">MPVRPRVDDYSESVTADRNESAPWWRTIFALHEIAPDTYRAAPIRSGLPRLYGGQVGAQSLLAAAATVDSTRPAHSLQTSFLHAGDDTRSATYDVERVRDSRSMSTRVITARQDGRKLATTVASFHTASSNDPQASIEHEWPRVETADPLPAPEALPSRLASLSERYGAEIPAEAGPRWPVDLRYVDHIPWSDSTAPPRNRIWLRAVGYPHQITGADAAALAFATDLPMFEPVYFPTGMAWHDMVGHTTLLGATLNHSVWFHRSARLDDWLLLEQFAPIAHGFRAFCRGEIRSRSGQLVASVAQEMVFVERRKPMRALTRHDDPT</sequence>
<evidence type="ECO:0000313" key="6">
    <source>
        <dbReference type="Proteomes" id="UP000199251"/>
    </source>
</evidence>
<protein>
    <submittedName>
        <fullName evidence="5">Acyl-CoA thioesterase</fullName>
    </submittedName>
</protein>
<dbReference type="Pfam" id="PF13622">
    <property type="entry name" value="4HBT_3"/>
    <property type="match status" value="1"/>
</dbReference>
<dbReference type="GO" id="GO:0047617">
    <property type="term" value="F:fatty acyl-CoA hydrolase activity"/>
    <property type="evidence" value="ECO:0007669"/>
    <property type="project" value="InterPro"/>
</dbReference>
<evidence type="ECO:0000259" key="4">
    <source>
        <dbReference type="Pfam" id="PF20789"/>
    </source>
</evidence>
<feature type="domain" description="Acyl-CoA thioesterase-like N-terminal HotDog" evidence="3">
    <location>
        <begin position="50"/>
        <end position="126"/>
    </location>
</feature>
<dbReference type="AlphaFoldDB" id="A0A0E4GZ11"/>
<dbReference type="CDD" id="cd03445">
    <property type="entry name" value="Thioesterase_II_repeat2"/>
    <property type="match status" value="1"/>
</dbReference>
<evidence type="ECO:0000313" key="5">
    <source>
        <dbReference type="EMBL" id="CQD17426.1"/>
    </source>
</evidence>
<evidence type="ECO:0000259" key="3">
    <source>
        <dbReference type="Pfam" id="PF13622"/>
    </source>
</evidence>
<evidence type="ECO:0000256" key="2">
    <source>
        <dbReference type="ARBA" id="ARBA00022801"/>
    </source>
</evidence>
<dbReference type="InterPro" id="IPR049449">
    <property type="entry name" value="TesB_ACOT8-like_N"/>
</dbReference>
<dbReference type="OrthoDB" id="9781019at2"/>
<comment type="similarity">
    <text evidence="1">Belongs to the C/M/P thioester hydrolase family.</text>
</comment>
<dbReference type="STRING" id="141349.BN1232_03891"/>